<dbReference type="AlphaFoldDB" id="A0A0L8FSP5"/>
<dbReference type="OrthoDB" id="18042at2759"/>
<evidence type="ECO:0000256" key="6">
    <source>
        <dbReference type="ARBA" id="ARBA00022840"/>
    </source>
</evidence>
<name>A0A0L8FSP5_OCTBM</name>
<evidence type="ECO:0000256" key="8">
    <source>
        <dbReference type="ARBA" id="ARBA00034629"/>
    </source>
</evidence>
<dbReference type="SUPFAM" id="SSF53254">
    <property type="entry name" value="Phosphoglycerate mutase-like"/>
    <property type="match status" value="1"/>
</dbReference>
<dbReference type="InterPro" id="IPR037446">
    <property type="entry name" value="His_Pase_VIP1"/>
</dbReference>
<evidence type="ECO:0000256" key="9">
    <source>
        <dbReference type="RuleBase" id="RU365032"/>
    </source>
</evidence>
<comment type="catalytic activity">
    <reaction evidence="7">
        <text>5-diphospho-1D-myo-inositol 1,2,3,4,6-pentakisphosphate + ATP + H(+) = 1,5-bis(diphospho)-1D-myo-inositol 2,3,4,6-tetrakisphosphate + ADP</text>
        <dbReference type="Rhea" id="RHEA:10276"/>
        <dbReference type="ChEBI" id="CHEBI:15378"/>
        <dbReference type="ChEBI" id="CHEBI:30616"/>
        <dbReference type="ChEBI" id="CHEBI:58628"/>
        <dbReference type="ChEBI" id="CHEBI:77983"/>
        <dbReference type="ChEBI" id="CHEBI:456216"/>
        <dbReference type="EC" id="2.7.4.24"/>
    </reaction>
    <physiologicalReaction direction="left-to-right" evidence="7">
        <dbReference type="Rhea" id="RHEA:10277"/>
    </physiologicalReaction>
</comment>
<feature type="region of interest" description="Disordered" evidence="10">
    <location>
        <begin position="370"/>
        <end position="470"/>
    </location>
</feature>
<dbReference type="GO" id="GO:0032958">
    <property type="term" value="P:inositol phosphate biosynthetic process"/>
    <property type="evidence" value="ECO:0007669"/>
    <property type="project" value="TreeGrafter"/>
</dbReference>
<dbReference type="EC" id="2.7.4.24" evidence="9"/>
<keyword evidence="5 9" id="KW-0418">Kinase</keyword>
<dbReference type="EMBL" id="KQ426881">
    <property type="protein sequence ID" value="KOF67652.1"/>
    <property type="molecule type" value="Genomic_DNA"/>
</dbReference>
<evidence type="ECO:0000256" key="10">
    <source>
        <dbReference type="SAM" id="MobiDB-lite"/>
    </source>
</evidence>
<feature type="compositionally biased region" description="Acidic residues" evidence="10">
    <location>
        <begin position="377"/>
        <end position="410"/>
    </location>
</feature>
<reference evidence="11" key="1">
    <citation type="submission" date="2015-07" db="EMBL/GenBank/DDBJ databases">
        <title>MeaNS - Measles Nucleotide Surveillance Program.</title>
        <authorList>
            <person name="Tran T."/>
            <person name="Druce J."/>
        </authorList>
    </citation>
    <scope>NUCLEOTIDE SEQUENCE</scope>
    <source>
        <strain evidence="11">UCB-OBI-ISO-001</strain>
        <tissue evidence="11">Gonad</tissue>
    </source>
</reference>
<keyword evidence="4 9" id="KW-0547">Nucleotide-binding</keyword>
<dbReference type="GO" id="GO:0052723">
    <property type="term" value="F:inositol hexakisphosphate 1-kinase activity"/>
    <property type="evidence" value="ECO:0007669"/>
    <property type="project" value="RHEA"/>
</dbReference>
<dbReference type="GO" id="GO:0006020">
    <property type="term" value="P:inositol metabolic process"/>
    <property type="evidence" value="ECO:0007669"/>
    <property type="project" value="TreeGrafter"/>
</dbReference>
<dbReference type="GO" id="GO:0005829">
    <property type="term" value="C:cytosol"/>
    <property type="evidence" value="ECO:0007669"/>
    <property type="project" value="UniProtKB-SubCell"/>
</dbReference>
<evidence type="ECO:0000256" key="2">
    <source>
        <dbReference type="ARBA" id="ARBA00022490"/>
    </source>
</evidence>
<keyword evidence="3 9" id="KW-0808">Transferase</keyword>
<dbReference type="InterPro" id="IPR000560">
    <property type="entry name" value="His_Pase_clade-2"/>
</dbReference>
<feature type="non-terminal residue" evidence="11">
    <location>
        <position position="470"/>
    </location>
</feature>
<keyword evidence="2 9" id="KW-0963">Cytoplasm</keyword>
<evidence type="ECO:0000256" key="1">
    <source>
        <dbReference type="ARBA" id="ARBA00005609"/>
    </source>
</evidence>
<protein>
    <recommendedName>
        <fullName evidence="9">Inositol hexakisphosphate and diphosphoinositol-pentakisphosphate kinase</fullName>
        <ecNumber evidence="9">2.7.4.24</ecNumber>
    </recommendedName>
</protein>
<dbReference type="CDD" id="cd07061">
    <property type="entry name" value="HP_HAP_like"/>
    <property type="match status" value="1"/>
</dbReference>
<accession>A0A0L8FSP5</accession>
<feature type="compositionally biased region" description="Acidic residues" evidence="10">
    <location>
        <begin position="445"/>
        <end position="470"/>
    </location>
</feature>
<evidence type="ECO:0000256" key="4">
    <source>
        <dbReference type="ARBA" id="ARBA00022741"/>
    </source>
</evidence>
<proteinExistence type="inferred from homology"/>
<evidence type="ECO:0000256" key="3">
    <source>
        <dbReference type="ARBA" id="ARBA00022679"/>
    </source>
</evidence>
<dbReference type="PANTHER" id="PTHR12750">
    <property type="entry name" value="DIPHOSPHOINOSITOL PENTAKISPHOSPHATE KINASE"/>
    <property type="match status" value="1"/>
</dbReference>
<feature type="non-terminal residue" evidence="11">
    <location>
        <position position="1"/>
    </location>
</feature>
<comment type="catalytic activity">
    <reaction evidence="8">
        <text>1D-myo-inositol hexakisphosphate + ATP = 1-diphospho-1D-myo-inositol 2,3,4,5,6-pentakisphosphate + ADP</text>
        <dbReference type="Rhea" id="RHEA:37459"/>
        <dbReference type="ChEBI" id="CHEBI:30616"/>
        <dbReference type="ChEBI" id="CHEBI:58130"/>
        <dbReference type="ChEBI" id="CHEBI:74946"/>
        <dbReference type="ChEBI" id="CHEBI:456216"/>
        <dbReference type="EC" id="2.7.4.24"/>
    </reaction>
    <physiologicalReaction direction="left-to-right" evidence="8">
        <dbReference type="Rhea" id="RHEA:37460"/>
    </physiologicalReaction>
</comment>
<evidence type="ECO:0000256" key="5">
    <source>
        <dbReference type="ARBA" id="ARBA00022777"/>
    </source>
</evidence>
<keyword evidence="6 9" id="KW-0067">ATP-binding</keyword>
<comment type="subcellular location">
    <subcellularLocation>
        <location evidence="9">Cytoplasm</location>
        <location evidence="9">Cytosol</location>
    </subcellularLocation>
</comment>
<dbReference type="PANTHER" id="PTHR12750:SF9">
    <property type="entry name" value="INOSITOL HEXAKISPHOSPHATE AND DIPHOSPHOINOSITOL-PENTAKISPHOSPHATE KINASE"/>
    <property type="match status" value="1"/>
</dbReference>
<dbReference type="GO" id="GO:0033857">
    <property type="term" value="F:5-diphosphoinositol pentakisphosphate 1-kinase activity"/>
    <property type="evidence" value="ECO:0007669"/>
    <property type="project" value="TreeGrafter"/>
</dbReference>
<evidence type="ECO:0000256" key="7">
    <source>
        <dbReference type="ARBA" id="ARBA00033696"/>
    </source>
</evidence>
<comment type="similarity">
    <text evidence="1 9">Belongs to the histidine acid phosphatase family. VIP1 subfamily.</text>
</comment>
<comment type="function">
    <text evidence="9">Bifunctional inositol kinase that acts in concert with the IP6K kinases to synthesize the diphosphate group-containing inositol pyrophosphates diphosphoinositol pentakisphosphate, PP-InsP5, and bis-diphosphoinositol tetrakisphosphate, (PP)2-InsP4. PP-InsP5 and (PP)2-InsP4, also respectively called InsP7 and InsP8, may regulate a variety of cellular processes, including apoptosis, vesicle trafficking, cytoskeletal dynamics, and exocytosis. Phosphorylates inositol hexakisphosphate (InsP6).</text>
</comment>
<gene>
    <name evidence="11" type="ORF">OCBIM_22009108mg</name>
</gene>
<sequence length="470" mass="53710">GLLALEGKLTPILVQMVKSANTNGLLDSEGEMSKHQQIVKERLKEILNQDRDFNEADYTKLAATGSISIQNAMKFVQNPRKMCEKVHDMVKEITTKIRSLKLELKTRELKLYHGESWELLIRRWAKLEKDFKTKQGLFDVSKIPDIYDCIKYDLQHNHHTLQYERAEELFNCSKALADIVIPQEYGITREEKLQIGQSLCTPLLRKIQSDLQQCLNFGQEETTRLDSRYSKGVASPQRFVRTRLYFTSESHIHSLLSMIRYGGLCDEIKDEQWRRAMEYISSTGELNYMTQIVIMMFEDPKKDPKSPERYHIELHFSPGAYTCCDTKRISRQGQLTKIEQLFMSDDQWRRTPSVSLSNLRSLSLMRANTPATAPADDLTDVLEVPDDEDGAEEEEEEEVEVEASDNEDDVTVSAATAGMQLPQVGEKGGAMAKMMGRGNKRLDVGNDDDDDDDDDGGGVEEEWEEEDKTG</sequence>
<evidence type="ECO:0000313" key="11">
    <source>
        <dbReference type="EMBL" id="KOF67652.1"/>
    </source>
</evidence>
<organism evidence="11">
    <name type="scientific">Octopus bimaculoides</name>
    <name type="common">California two-spotted octopus</name>
    <dbReference type="NCBI Taxonomy" id="37653"/>
    <lineage>
        <taxon>Eukaryota</taxon>
        <taxon>Metazoa</taxon>
        <taxon>Spiralia</taxon>
        <taxon>Lophotrochozoa</taxon>
        <taxon>Mollusca</taxon>
        <taxon>Cephalopoda</taxon>
        <taxon>Coleoidea</taxon>
        <taxon>Octopodiformes</taxon>
        <taxon>Octopoda</taxon>
        <taxon>Incirrata</taxon>
        <taxon>Octopodidae</taxon>
        <taxon>Octopus</taxon>
    </lineage>
</organism>
<dbReference type="Pfam" id="PF00328">
    <property type="entry name" value="His_Phos_2"/>
    <property type="match status" value="1"/>
</dbReference>
<dbReference type="GO" id="GO:0005524">
    <property type="term" value="F:ATP binding"/>
    <property type="evidence" value="ECO:0007669"/>
    <property type="project" value="UniProtKB-KW"/>
</dbReference>
<dbReference type="InterPro" id="IPR029033">
    <property type="entry name" value="His_PPase_superfam"/>
</dbReference>